<protein>
    <recommendedName>
        <fullName evidence="4">Leucine-binding protein domain-containing protein</fullName>
    </recommendedName>
</protein>
<evidence type="ECO:0000256" key="2">
    <source>
        <dbReference type="ARBA" id="ARBA00022729"/>
    </source>
</evidence>
<dbReference type="InterPro" id="IPR051010">
    <property type="entry name" value="BCAA_transport"/>
</dbReference>
<dbReference type="GO" id="GO:0006865">
    <property type="term" value="P:amino acid transport"/>
    <property type="evidence" value="ECO:0007669"/>
    <property type="project" value="UniProtKB-KW"/>
</dbReference>
<feature type="non-terminal residue" evidence="5">
    <location>
        <position position="176"/>
    </location>
</feature>
<evidence type="ECO:0000313" key="5">
    <source>
        <dbReference type="EMBL" id="SVD17443.1"/>
    </source>
</evidence>
<gene>
    <name evidence="5" type="ORF">METZ01_LOCUS370297</name>
</gene>
<sequence length="176" mass="18863">MFAKGSNMWFLNSSHSNELQPCKLTLGQEGHNMFRLHKILGSAFLLLAVIVPTRADEIRIGMLYPITGGGAIYGTPAAIGHQMAVDELNARGGVLGMPVVSVERDTKLNPATAAAAAKEMITKDRVNVLIGGLSSAVGLAISEVAKQEKVIYIATVPKTIQMTTNKLHEYVFRTAS</sequence>
<dbReference type="SUPFAM" id="SSF53822">
    <property type="entry name" value="Periplasmic binding protein-like I"/>
    <property type="match status" value="1"/>
</dbReference>
<dbReference type="InterPro" id="IPR028081">
    <property type="entry name" value="Leu-bd"/>
</dbReference>
<dbReference type="PRINTS" id="PR00337">
    <property type="entry name" value="LEUILEVALBP"/>
</dbReference>
<proteinExistence type="predicted"/>
<dbReference type="PANTHER" id="PTHR30483">
    <property type="entry name" value="LEUCINE-SPECIFIC-BINDING PROTEIN"/>
    <property type="match status" value="1"/>
</dbReference>
<keyword evidence="3" id="KW-0029">Amino-acid transport</keyword>
<feature type="domain" description="Leucine-binding protein" evidence="4">
    <location>
        <begin position="57"/>
        <end position="175"/>
    </location>
</feature>
<dbReference type="Pfam" id="PF13458">
    <property type="entry name" value="Peripla_BP_6"/>
    <property type="match status" value="1"/>
</dbReference>
<dbReference type="EMBL" id="UINC01134111">
    <property type="protein sequence ID" value="SVD17443.1"/>
    <property type="molecule type" value="Genomic_DNA"/>
</dbReference>
<dbReference type="Gene3D" id="3.40.50.2300">
    <property type="match status" value="1"/>
</dbReference>
<evidence type="ECO:0000256" key="1">
    <source>
        <dbReference type="ARBA" id="ARBA00022448"/>
    </source>
</evidence>
<reference evidence="5" key="1">
    <citation type="submission" date="2018-05" db="EMBL/GenBank/DDBJ databases">
        <authorList>
            <person name="Lanie J.A."/>
            <person name="Ng W.-L."/>
            <person name="Kazmierczak K.M."/>
            <person name="Andrzejewski T.M."/>
            <person name="Davidsen T.M."/>
            <person name="Wayne K.J."/>
            <person name="Tettelin H."/>
            <person name="Glass J.I."/>
            <person name="Rusch D."/>
            <person name="Podicherti R."/>
            <person name="Tsui H.-C.T."/>
            <person name="Winkler M.E."/>
        </authorList>
    </citation>
    <scope>NUCLEOTIDE SEQUENCE</scope>
</reference>
<keyword evidence="2" id="KW-0732">Signal</keyword>
<organism evidence="5">
    <name type="scientific">marine metagenome</name>
    <dbReference type="NCBI Taxonomy" id="408172"/>
    <lineage>
        <taxon>unclassified sequences</taxon>
        <taxon>metagenomes</taxon>
        <taxon>ecological metagenomes</taxon>
    </lineage>
</organism>
<accession>A0A382T624</accession>
<dbReference type="AlphaFoldDB" id="A0A382T624"/>
<keyword evidence="1" id="KW-0813">Transport</keyword>
<dbReference type="PANTHER" id="PTHR30483:SF37">
    <property type="entry name" value="ABC TRANSPORTER SUBSTRATE-BINDING PROTEIN"/>
    <property type="match status" value="1"/>
</dbReference>
<evidence type="ECO:0000259" key="4">
    <source>
        <dbReference type="Pfam" id="PF13458"/>
    </source>
</evidence>
<dbReference type="InterPro" id="IPR000709">
    <property type="entry name" value="Leu_Ile_Val-bd"/>
</dbReference>
<evidence type="ECO:0000256" key="3">
    <source>
        <dbReference type="ARBA" id="ARBA00022970"/>
    </source>
</evidence>
<name>A0A382T624_9ZZZZ</name>
<dbReference type="InterPro" id="IPR028082">
    <property type="entry name" value="Peripla_BP_I"/>
</dbReference>